<gene>
    <name evidence="3" type="ORF">FOB64_001344</name>
    <name evidence="2" type="ORF">FOB64_001458</name>
</gene>
<sequence length="236" mass="26292">MHQRNHHSILLTLLLYLQSIVALARIIDPEFGTYSNPNPRKYPQCQANDLVKLSSCCNELLHKLDQCKSDDLACECCALQSIDRDCYHLCPGNPSTNFLTVLLQDCAQLSEINACALPFKKTDDLLVDKKKGTPNSKSAVQALEADEKYDASLKSKVHNKVDEIKSHVKQDQFLKKKIKLLIDKDETFAIQNHSNNSNNTISAKSESGSVCLTSSYLNSPIIILCAILTGTLFAMY</sequence>
<dbReference type="EMBL" id="JABWAD010000018">
    <property type="protein sequence ID" value="KAF6071279.1"/>
    <property type="molecule type" value="Genomic_DNA"/>
</dbReference>
<protein>
    <recommendedName>
        <fullName evidence="5">GPI-anchored protein 43</fullName>
    </recommendedName>
</protein>
<feature type="chain" id="PRO_5044691237" description="GPI-anchored protein 43" evidence="1">
    <location>
        <begin position="25"/>
        <end position="236"/>
    </location>
</feature>
<comment type="caution">
    <text evidence="3">The sequence shown here is derived from an EMBL/GenBank/DDBJ whole genome shotgun (WGS) entry which is preliminary data.</text>
</comment>
<evidence type="ECO:0008006" key="5">
    <source>
        <dbReference type="Google" id="ProtNLM"/>
    </source>
</evidence>
<evidence type="ECO:0000313" key="4">
    <source>
        <dbReference type="Proteomes" id="UP000536275"/>
    </source>
</evidence>
<evidence type="ECO:0000313" key="2">
    <source>
        <dbReference type="EMBL" id="KAF6071279.1"/>
    </source>
</evidence>
<dbReference type="AlphaFoldDB" id="A0A8H6C2L9"/>
<reference evidence="3 4" key="1">
    <citation type="submission" date="2020-03" db="EMBL/GenBank/DDBJ databases">
        <title>FDA dAtabase for Regulatory Grade micrObial Sequences (FDA-ARGOS): Supporting development and validation of Infectious Disease Dx tests.</title>
        <authorList>
            <person name="Campos J."/>
            <person name="Goldberg B."/>
            <person name="Tallon L."/>
            <person name="Sadzewicz L."/>
            <person name="Vavikolanu K."/>
            <person name="Mehta A."/>
            <person name="Aluvathingal J."/>
            <person name="Nadendla S."/>
            <person name="Nandy P."/>
            <person name="Geyer C."/>
            <person name="Yan Y."/>
            <person name="Sichtig H."/>
        </authorList>
    </citation>
    <scope>NUCLEOTIDE SEQUENCE [LARGE SCALE GENOMIC DNA]</scope>
    <source>
        <strain evidence="3 4">FDAARGOS_656</strain>
    </source>
</reference>
<proteinExistence type="predicted"/>
<evidence type="ECO:0000313" key="3">
    <source>
        <dbReference type="EMBL" id="KAF6071630.1"/>
    </source>
</evidence>
<dbReference type="EMBL" id="JABWAD010000016">
    <property type="protein sequence ID" value="KAF6071630.1"/>
    <property type="molecule type" value="Genomic_DNA"/>
</dbReference>
<keyword evidence="1" id="KW-0732">Signal</keyword>
<accession>A0A8H6C2L9</accession>
<dbReference type="Proteomes" id="UP000536275">
    <property type="component" value="Unassembled WGS sequence"/>
</dbReference>
<organism evidence="3 4">
    <name type="scientific">Candida albicans</name>
    <name type="common">Yeast</name>
    <dbReference type="NCBI Taxonomy" id="5476"/>
    <lineage>
        <taxon>Eukaryota</taxon>
        <taxon>Fungi</taxon>
        <taxon>Dikarya</taxon>
        <taxon>Ascomycota</taxon>
        <taxon>Saccharomycotina</taxon>
        <taxon>Pichiomycetes</taxon>
        <taxon>Debaryomycetaceae</taxon>
        <taxon>Candida/Lodderomyces clade</taxon>
        <taxon>Candida</taxon>
    </lineage>
</organism>
<name>A0A8H6C2L9_CANAX</name>
<feature type="signal peptide" evidence="1">
    <location>
        <begin position="1"/>
        <end position="24"/>
    </location>
</feature>
<evidence type="ECO:0000256" key="1">
    <source>
        <dbReference type="SAM" id="SignalP"/>
    </source>
</evidence>